<gene>
    <name evidence="3" type="ORF">C1SCF055_LOCUS6459</name>
</gene>
<keyword evidence="1" id="KW-0233">DNA recombination</keyword>
<dbReference type="SUPFAM" id="SSF56349">
    <property type="entry name" value="DNA breaking-rejoining enzymes"/>
    <property type="match status" value="1"/>
</dbReference>
<feature type="region of interest" description="Disordered" evidence="2">
    <location>
        <begin position="2262"/>
        <end position="2285"/>
    </location>
</feature>
<dbReference type="InterPro" id="IPR044730">
    <property type="entry name" value="RNase_H-like_dom_plant"/>
</dbReference>
<feature type="region of interest" description="Disordered" evidence="2">
    <location>
        <begin position="2314"/>
        <end position="2364"/>
    </location>
</feature>
<reference evidence="4 5" key="2">
    <citation type="submission" date="2024-05" db="EMBL/GenBank/DDBJ databases">
        <authorList>
            <person name="Chen Y."/>
            <person name="Shah S."/>
            <person name="Dougan E. K."/>
            <person name="Thang M."/>
            <person name="Chan C."/>
        </authorList>
    </citation>
    <scope>NUCLEOTIDE SEQUENCE [LARGE SCALE GENOMIC DNA]</scope>
</reference>
<dbReference type="GO" id="GO:0034220">
    <property type="term" value="P:monoatomic ion transmembrane transport"/>
    <property type="evidence" value="ECO:0007669"/>
    <property type="project" value="UniProtKB-KW"/>
</dbReference>
<keyword evidence="5" id="KW-1185">Reference proteome</keyword>
<dbReference type="GO" id="GO:0003677">
    <property type="term" value="F:DNA binding"/>
    <property type="evidence" value="ECO:0007669"/>
    <property type="project" value="InterPro"/>
</dbReference>
<keyword evidence="4" id="KW-0406">Ion transport</keyword>
<dbReference type="EMBL" id="CAMXCT030000409">
    <property type="protein sequence ID" value="CAL4765718.1"/>
    <property type="molecule type" value="Genomic_DNA"/>
</dbReference>
<name>A0A9P1BS06_9DINO</name>
<feature type="region of interest" description="Disordered" evidence="2">
    <location>
        <begin position="1825"/>
        <end position="1848"/>
    </location>
</feature>
<dbReference type="InterPro" id="IPR013762">
    <property type="entry name" value="Integrase-like_cat_sf"/>
</dbReference>
<feature type="region of interest" description="Disordered" evidence="2">
    <location>
        <begin position="751"/>
        <end position="778"/>
    </location>
</feature>
<dbReference type="EMBL" id="CAMXCT010000409">
    <property type="protein sequence ID" value="CAI3978406.1"/>
    <property type="molecule type" value="Genomic_DNA"/>
</dbReference>
<accession>A0A9P1BS06</accession>
<sequence>MSSVFCLYFEWLRDTAIGKIFIVLQHNLNASSTGQHISELLQREGSHEGALEIIDSVVGVKSPATLVKRANSMLAFLRWCDLAGRCESNCFQEHVLWDYFRYLKDSGAAASKADSMMSAVRFAVFVLGFECLKPAANSRRLIGASELMLTGKRLLRQALVLTSAQIIRLHNILVDNDRHLMDRVLVAHLLFALYGRCRNSDLLAVRTIECDFDSKGGFVILTTCNHKSGRLASLKTRLLPIIIPARGVDGSIWPGKALEVLELAGCSIQNPIDGPLVHAPAGGVGVFMNRGLRSTEVSKALRSFLGIDEPAPGFDGEIVSSHSLKATLLAWSARYGLSPQTRSLLGRHTSCLNETFSIYSRDLACAPVAELQKVIDCVADGTFSPDAERSRFFREPSDISHEEPHQCVKQEAAVEDGFIVIPDSPEVFTDDTIGNTCENTGIQEHMDDSCAGETLVLDSDSSSSSSAESSDDPETVKLPQSLQDALKDAGVCTISALAYAHGQPGQPINPDEFQNWVRQLDPSATIGGVAALKRLLFESQTQLLAILKEQVMNPEPSIAPKVAPAERESRLTNLKNRLVGVLIEGHSEPSHALLDLATQLYDQNVLRFIPLEKCYSRLTELAHNNKPQLKLLEVEASKVVLRDKDNEFETGIQSSYQALEAFKRRGLALDFANVMSFTCHDKYVQLLFAHLNRDPPSGYSRCSVSQLLAADRASWSHLIEKNVKPRPDAAGVLQLETRPFVHNEPLRGLASGIPTPIAEPEQQPPKSEPPQTNTGKGTLVGSLWQISHQMKASNFAGHGYARQAAWESFVHLLVMDCLFNMGNNSNTPFSMCKPSSEHTHALQDQPVAYFGVYRTGLQFVDAAVKAGHPVGRSAKLPGPLHEAVQCVATVPIGELAKRRHAVLAYWLERARSRVGMNPPFTQVCPSHCNKSLRQKDYSFGKRCYSSTGIRTVRCLEKSLKASTLLVRLSSGDAEIDSTVFAKTLEELDCGWLEGPFEPADLPACAVVSRRFGIKQSSGESLKVRLIDDFSDLPFDVRFKALGIEINCERWLAGVVSFANTEKRTRELLDTINQILLAGRLKKPDALVLRGRMQFAKAQMWGRAAKLCLTAVTNHAYCSAGEILSDRTVEALEVFRNCLTVSRPREVTAKWDTLFFIFTDASFSPNDVTWPGGLGGVLVDCKGSYLSAFSLKLKPEHLASLGYPGKSTVIFEAEMLALLVALTLWKKHIRNRPVVGYIDNNSTRDVCISGSARTSPGKELISAILHLEDELSLVAWYARVPSSSNIADGPSRGALEDIPANFSDDLHKLEEALDVEDNGADAQGISEAFSPTTVAEDGVFGQHFLQHNSESDLNRTQLATSSTAFSFDAALNVAFNSTDAELPKQIWETGVWKHIFGNDDTALDFDVWGPQLTRPTPSLWGLDNQALETEAAGSRKRAHAHACNFMDVVSFKPDVPWQDQREADLQRSIKLWIAVTSRWSDGNSLAQKLGEMRNEGEVFTMFAHVFSGRAPVTVRKRGAAVLKVCDYLEQNVLEPFPMREITFYRFLCHEESSGAPASRMKGFIQAIAFCRHVLDMAELQCILDSKRCSGVAFESCPKERKQASPLTVLELNKLHEVVDTSEDLWDSAFAGAALLCCYCRGRWGDLMRSESAFVDYDAEGKPAYFETRTGRHKTMSSQMHRHQFLPMVAPVKGVHGKDWVTPWLQKRKELGASFPPEGLVMPAPDREGGVSQRPLESGECGKWLRRLLGLDGLAPEDPGRRVSSHSLKCTMLSYAAKRGLSVPDRLMLGYHASQMHMAMVYSRDGAAASLLLLERLIDEIARGKFKPDSTRSGRVIDSPDDEPGPQNSNVKVELVCSSEEEQCDDLHESDTSDSTSDSGSSSGDIPENHALNKVFAPPKPPEDYQCWQHSKLKTIHLTDMHVMRRDHMALADDTCTVQFGFLHVLFHLHDISNAAFTQRCNEIDETGQFGTALAAQNISTFSGMAFSLGTPQAPPSDQQFNTLSQAVFGGGATLGQTAMIRRLHFESTTLMIASVKQKVDSEAADKADSVKRIPIAEKRHRLEQQERRLTGIKICGELEPSHQLLDLTNNILETGALVWIAPSRCTKRADEVQLAIKERPSAVQVENQQLRVSQVPEEFRADHGSEIKLQWCWQRRGLAMDQCRLLSWHVHDAWVHQLFRTLSQTAPPGFSQVKVEQLVRADRELWTLLAQETKGSLKPNAAGDIPLDAMVQRLCQDPRITMFLLPTTAGAKVVDKEVATKKPLTGTPAQAAAKSTNKRRKTRAEKSCPDELRKFNLKCEHGPVCWAYNLKSGCKNQTSGKPSRPSKKGGAKSGHVQNCVKPAPQPSMDTSTSSKSMGSHEFTEQHGSKFQGKLVNDIIFVEICAGSARLTRAARDAGFKGIAVDHTDRRSCGIDICIFELEDQSQVDDLCQFLEAEADNIAAVWIAPSCGTASKARERRLPQLKKLGIAVPIPLRSHEQPDQIDGLANTDKVKVEKANMLYSAVEQITRTTCKAKIFTGIENPANSHYWGTTPMQNIMEEFGRKFVTFHNCSHGGSRDKLTSIWVNDDWLDALEARCDNSHSHKSWKVTVTDTSVHFPTSEEAAYPQVLCQRIVECVKQKVLQQGAILSTTLAEQIQQPDADAAGRIALGSLPRGTKVRPLVAEFGTFVAAVVPTQQTQAIDSFLASLPKGSKITSRQLRRRGEIRVVKEDCKLLAGVENLQDGDMVELCWIGVPSSPSHFVERAYEAGHPRGLDVHVDEAMLEVVKLNLIDPPFVLAKKRAQFMKRWTERAKQLSAEEERLRAQMPEHVRQVVGRKRLVLMGEILEDLGYPDDKLVSDIAAGFRLSGYMTKSNVFRAKSKRPPLSMETLKKLGRSFNTKNFASLDKRQETELEEATWSETQTELEKGWIFLDKEGETDGKFVGKRFGIRQGSKIRVIDDCTCCGLNLTVGLHEKFKLHSVDFLAAMLGCALKFGDDGGRPQLRGRTYDLRSAYKQFAVHPSDRQILRMGVNVPGAKQCAIIGFNSLPFGAVGSVAGFLRVSQALWFIGYFGLGLLWSAFYDDYTLLSRMELENSSSWACEALFDLLGLEFAREGHKCVPFASKFKALGLEIDVGDFQAGHILIGHTDSRREELHNQLDTFLKANAMTSKEAERMRGRMIFFEGYTFGRVANSAVKAIGRYCHSQVPMPQFDAAMRKSLEFLQQRVLAGKPLKIQRSLHQTWLIFTDGACDPEARHGSVGGVIYDPQGNCRSFFGESVPQTIMDALLANSMNPIHELEVMPILLAAHLWGKAYEGSQVVYYIDNESSRMAHIRGHGETSRAAQMIEAFVGIESSLQHRVWFGRVPSYSNPADSPSRLDFKEVLQLGATQTSINWDWMSEHLEL</sequence>
<protein>
    <submittedName>
        <fullName evidence="4">Sodium channel protein 60E</fullName>
    </submittedName>
</protein>
<dbReference type="EMBL" id="CAMXCT020000409">
    <property type="protein sequence ID" value="CAL1131781.1"/>
    <property type="molecule type" value="Genomic_DNA"/>
</dbReference>
<dbReference type="PANTHER" id="PTHR33050:SF7">
    <property type="entry name" value="RIBONUCLEASE H"/>
    <property type="match status" value="1"/>
</dbReference>
<feature type="compositionally biased region" description="Low complexity" evidence="2">
    <location>
        <begin position="1871"/>
        <end position="1883"/>
    </location>
</feature>
<comment type="caution">
    <text evidence="3">The sequence shown here is derived from an EMBL/GenBank/DDBJ whole genome shotgun (WGS) entry which is preliminary data.</text>
</comment>
<evidence type="ECO:0000256" key="2">
    <source>
        <dbReference type="SAM" id="MobiDB-lite"/>
    </source>
</evidence>
<organism evidence="3">
    <name type="scientific">Cladocopium goreaui</name>
    <dbReference type="NCBI Taxonomy" id="2562237"/>
    <lineage>
        <taxon>Eukaryota</taxon>
        <taxon>Sar</taxon>
        <taxon>Alveolata</taxon>
        <taxon>Dinophyceae</taxon>
        <taxon>Suessiales</taxon>
        <taxon>Symbiodiniaceae</taxon>
        <taxon>Cladocopium</taxon>
    </lineage>
</organism>
<feature type="compositionally biased region" description="Polar residues" evidence="2">
    <location>
        <begin position="2346"/>
        <end position="2356"/>
    </location>
</feature>
<dbReference type="InterPro" id="IPR043502">
    <property type="entry name" value="DNA/RNA_pol_sf"/>
</dbReference>
<dbReference type="PANTHER" id="PTHR33050">
    <property type="entry name" value="REVERSE TRANSCRIPTASE DOMAIN-CONTAINING PROTEIN"/>
    <property type="match status" value="1"/>
</dbReference>
<feature type="region of interest" description="Disordered" evidence="2">
    <location>
        <begin position="456"/>
        <end position="476"/>
    </location>
</feature>
<evidence type="ECO:0000313" key="3">
    <source>
        <dbReference type="EMBL" id="CAI3978406.1"/>
    </source>
</evidence>
<dbReference type="GO" id="GO:0006310">
    <property type="term" value="P:DNA recombination"/>
    <property type="evidence" value="ECO:0007669"/>
    <property type="project" value="UniProtKB-KW"/>
</dbReference>
<dbReference type="SUPFAM" id="SSF56672">
    <property type="entry name" value="DNA/RNA polymerases"/>
    <property type="match status" value="1"/>
</dbReference>
<keyword evidence="4" id="KW-0407">Ion channel</keyword>
<dbReference type="Proteomes" id="UP001152797">
    <property type="component" value="Unassembled WGS sequence"/>
</dbReference>
<feature type="compositionally biased region" description="Low complexity" evidence="2">
    <location>
        <begin position="458"/>
        <end position="468"/>
    </location>
</feature>
<dbReference type="OrthoDB" id="410733at2759"/>
<evidence type="ECO:0000313" key="5">
    <source>
        <dbReference type="Proteomes" id="UP001152797"/>
    </source>
</evidence>
<feature type="region of interest" description="Disordered" evidence="2">
    <location>
        <begin position="1861"/>
        <end position="1895"/>
    </location>
</feature>
<dbReference type="CDD" id="cd06222">
    <property type="entry name" value="RNase_H_like"/>
    <property type="match status" value="1"/>
</dbReference>
<keyword evidence="4" id="KW-0813">Transport</keyword>
<dbReference type="GO" id="GO:0015074">
    <property type="term" value="P:DNA integration"/>
    <property type="evidence" value="ECO:0007669"/>
    <property type="project" value="InterPro"/>
</dbReference>
<feature type="region of interest" description="Disordered" evidence="2">
    <location>
        <begin position="1714"/>
        <end position="1734"/>
    </location>
</feature>
<proteinExistence type="predicted"/>
<dbReference type="InterPro" id="IPR052055">
    <property type="entry name" value="Hepadnavirus_pol/RT"/>
</dbReference>
<dbReference type="Gene3D" id="1.10.443.10">
    <property type="entry name" value="Intergrase catalytic core"/>
    <property type="match status" value="2"/>
</dbReference>
<evidence type="ECO:0000313" key="4">
    <source>
        <dbReference type="EMBL" id="CAL4765718.1"/>
    </source>
</evidence>
<reference evidence="3" key="1">
    <citation type="submission" date="2022-10" db="EMBL/GenBank/DDBJ databases">
        <authorList>
            <person name="Chen Y."/>
            <person name="Dougan E. K."/>
            <person name="Chan C."/>
            <person name="Rhodes N."/>
            <person name="Thang M."/>
        </authorList>
    </citation>
    <scope>NUCLEOTIDE SEQUENCE</scope>
</reference>
<dbReference type="InterPro" id="IPR011010">
    <property type="entry name" value="DNA_brk_join_enz"/>
</dbReference>
<evidence type="ECO:0000256" key="1">
    <source>
        <dbReference type="ARBA" id="ARBA00023172"/>
    </source>
</evidence>